<reference evidence="1 2" key="1">
    <citation type="submission" date="2012-10" db="EMBL/GenBank/DDBJ databases">
        <authorList>
            <person name="Zafar N."/>
            <person name="Inman J."/>
            <person name="Hall N."/>
            <person name="Lorenzi H."/>
            <person name="Caler E."/>
        </authorList>
    </citation>
    <scope>NUCLEOTIDE SEQUENCE [LARGE SCALE GENOMIC DNA]</scope>
    <source>
        <strain evidence="1 2">IP1</strain>
    </source>
</reference>
<accession>A0A0A1UDA3</accession>
<evidence type="ECO:0000313" key="1">
    <source>
        <dbReference type="EMBL" id="ELP90298.1"/>
    </source>
</evidence>
<dbReference type="KEGG" id="eiv:EIN_504840"/>
<dbReference type="VEuPathDB" id="AmoebaDB:EIN_504840"/>
<organism evidence="1 2">
    <name type="scientific">Entamoeba invadens IP1</name>
    <dbReference type="NCBI Taxonomy" id="370355"/>
    <lineage>
        <taxon>Eukaryota</taxon>
        <taxon>Amoebozoa</taxon>
        <taxon>Evosea</taxon>
        <taxon>Archamoebae</taxon>
        <taxon>Mastigamoebida</taxon>
        <taxon>Entamoebidae</taxon>
        <taxon>Entamoeba</taxon>
    </lineage>
</organism>
<evidence type="ECO:0000313" key="2">
    <source>
        <dbReference type="Proteomes" id="UP000014680"/>
    </source>
</evidence>
<protein>
    <submittedName>
        <fullName evidence="1">Uncharacterized protein</fullName>
    </submittedName>
</protein>
<dbReference type="EMBL" id="KB206500">
    <property type="protein sequence ID" value="ELP90298.1"/>
    <property type="molecule type" value="Genomic_DNA"/>
</dbReference>
<dbReference type="Proteomes" id="UP000014680">
    <property type="component" value="Unassembled WGS sequence"/>
</dbReference>
<name>A0A0A1UDA3_ENTIV</name>
<dbReference type="OMA" id="WHENIYE"/>
<dbReference type="GeneID" id="14889257"/>
<proteinExistence type="predicted"/>
<keyword evidence="2" id="KW-1185">Reference proteome</keyword>
<sequence length="280" mass="32381">MTFPNRNATALKNKALEEEKKDLRNKYNSRAPMQYSPDDNVQIRSEIKMLNELYNNSMNIEIVPRQHVRIINKNDDKKEMTVLVIRPDRYKNLSVSLYVHDEMEPIPYMTWKVPDGERMVCCKIPKLNGFFDLRLMADKTLIAEEKNVVFGEVKSTQWIEVDRAHTDEEDKTKIREGVLLSFKERAQQGDKVCFYMKNATLNTQAIKSVVLVKDTTMRFVDLNAKGELCLKYFRVESVSGKTPYLHIQNFLIGKEDSPSISKVCPVREEVGGLEVPPSDK</sequence>
<gene>
    <name evidence="1" type="ORF">EIN_504840</name>
</gene>
<dbReference type="RefSeq" id="XP_004257069.1">
    <property type="nucleotide sequence ID" value="XM_004257021.1"/>
</dbReference>
<dbReference type="AlphaFoldDB" id="A0A0A1UDA3"/>